<dbReference type="STRING" id="1531966.A0A0A1TQT8"/>
<proteinExistence type="predicted"/>
<reference evidence="3 4" key="1">
    <citation type="journal article" date="2015" name="Genome Announc.">
        <title>Draft Genome Sequence and Gene Annotation of the Entomopathogenic Fungus Verticillium hemipterigenum.</title>
        <authorList>
            <person name="Horn F."/>
            <person name="Habel A."/>
            <person name="Scharf D.H."/>
            <person name="Dworschak J."/>
            <person name="Brakhage A.A."/>
            <person name="Guthke R."/>
            <person name="Hertweck C."/>
            <person name="Linde J."/>
        </authorList>
    </citation>
    <scope>NUCLEOTIDE SEQUENCE [LARGE SCALE GENOMIC DNA]</scope>
</reference>
<dbReference type="PANTHER" id="PTHR48081:SF8">
    <property type="entry name" value="ALPHA_BETA HYDROLASE FOLD-3 DOMAIN-CONTAINING PROTEIN-RELATED"/>
    <property type="match status" value="1"/>
</dbReference>
<keyword evidence="1" id="KW-0378">Hydrolase</keyword>
<evidence type="ECO:0000259" key="2">
    <source>
        <dbReference type="Pfam" id="PF07859"/>
    </source>
</evidence>
<dbReference type="OrthoDB" id="2152029at2759"/>
<evidence type="ECO:0000256" key="1">
    <source>
        <dbReference type="ARBA" id="ARBA00022801"/>
    </source>
</evidence>
<sequence length="349" mass="38331">MLCHYSQLNYNLSHPIPSVPAEATLNKKMPSLTAFLFKQGLRRTAHPNFASSDSFDAAVKENRATCSHEPPPDVRSSVNIEQAHVGTSIVYTVKPATDNAAPFQMRIMYIHGGAFVFEIDELHWRLIATLCQRLNASITVPIYPLAPEHHVTDMYGMLEPIYSDMASSYSSFPSSASDSSSPPTPFYVAGDSAGGGLALGLTQQALLEQRPVAKGMVLICPSVDTTLANPDVHVKTKTDPYLDMPGLAHALNMAMGTMDRRNHLVSPTFGPIFGLPPMLVFIAEEDILGPDDEIFVQKAIDEGCQVELFRGPGMWHVWVAMPIPEAKPAMDKIVSWLQCNSQVHLTEWK</sequence>
<dbReference type="AlphaFoldDB" id="A0A0A1TQT8"/>
<name>A0A0A1TQT8_9HYPO</name>
<keyword evidence="4" id="KW-1185">Reference proteome</keyword>
<dbReference type="Pfam" id="PF07859">
    <property type="entry name" value="Abhydrolase_3"/>
    <property type="match status" value="1"/>
</dbReference>
<gene>
    <name evidence="3" type="ORF">VHEMI09061</name>
</gene>
<dbReference type="InterPro" id="IPR050300">
    <property type="entry name" value="GDXG_lipolytic_enzyme"/>
</dbReference>
<dbReference type="InterPro" id="IPR013094">
    <property type="entry name" value="AB_hydrolase_3"/>
</dbReference>
<evidence type="ECO:0000313" key="4">
    <source>
        <dbReference type="Proteomes" id="UP000039046"/>
    </source>
</evidence>
<organism evidence="3 4">
    <name type="scientific">[Torrubiella] hemipterigena</name>
    <dbReference type="NCBI Taxonomy" id="1531966"/>
    <lineage>
        <taxon>Eukaryota</taxon>
        <taxon>Fungi</taxon>
        <taxon>Dikarya</taxon>
        <taxon>Ascomycota</taxon>
        <taxon>Pezizomycotina</taxon>
        <taxon>Sordariomycetes</taxon>
        <taxon>Hypocreomycetidae</taxon>
        <taxon>Hypocreales</taxon>
        <taxon>Clavicipitaceae</taxon>
        <taxon>Clavicipitaceae incertae sedis</taxon>
        <taxon>'Torrubiella' clade</taxon>
    </lineage>
</organism>
<dbReference type="EMBL" id="CDHN01000005">
    <property type="protein sequence ID" value="CEJ93477.1"/>
    <property type="molecule type" value="Genomic_DNA"/>
</dbReference>
<protein>
    <recommendedName>
        <fullName evidence="2">Alpha/beta hydrolase fold-3 domain-containing protein</fullName>
    </recommendedName>
</protein>
<dbReference type="GO" id="GO:0016787">
    <property type="term" value="F:hydrolase activity"/>
    <property type="evidence" value="ECO:0007669"/>
    <property type="project" value="UniProtKB-KW"/>
</dbReference>
<dbReference type="Gene3D" id="3.40.50.1820">
    <property type="entry name" value="alpha/beta hydrolase"/>
    <property type="match status" value="1"/>
</dbReference>
<evidence type="ECO:0000313" key="3">
    <source>
        <dbReference type="EMBL" id="CEJ93477.1"/>
    </source>
</evidence>
<dbReference type="SUPFAM" id="SSF53474">
    <property type="entry name" value="alpha/beta-Hydrolases"/>
    <property type="match status" value="1"/>
</dbReference>
<dbReference type="InterPro" id="IPR029058">
    <property type="entry name" value="AB_hydrolase_fold"/>
</dbReference>
<accession>A0A0A1TQT8</accession>
<feature type="domain" description="Alpha/beta hydrolase fold-3" evidence="2">
    <location>
        <begin position="107"/>
        <end position="319"/>
    </location>
</feature>
<dbReference type="PANTHER" id="PTHR48081">
    <property type="entry name" value="AB HYDROLASE SUPERFAMILY PROTEIN C4A8.06C"/>
    <property type="match status" value="1"/>
</dbReference>
<dbReference type="HOGENOM" id="CLU_012494_13_4_1"/>
<dbReference type="Proteomes" id="UP000039046">
    <property type="component" value="Unassembled WGS sequence"/>
</dbReference>